<dbReference type="GO" id="GO:0061630">
    <property type="term" value="F:ubiquitin protein ligase activity"/>
    <property type="evidence" value="ECO:0007669"/>
    <property type="project" value="TreeGrafter"/>
</dbReference>
<dbReference type="OMA" id="HRCVENS"/>
<evidence type="ECO:0000259" key="7">
    <source>
        <dbReference type="PROSITE" id="PS51270"/>
    </source>
</evidence>
<evidence type="ECO:0000259" key="6">
    <source>
        <dbReference type="PROSITE" id="PS51266"/>
    </source>
</evidence>
<gene>
    <name evidence="8" type="ORF">chiPu_0019655</name>
</gene>
<dbReference type="GO" id="GO:0005634">
    <property type="term" value="C:nucleus"/>
    <property type="evidence" value="ECO:0007669"/>
    <property type="project" value="TreeGrafter"/>
</dbReference>
<evidence type="ECO:0000313" key="9">
    <source>
        <dbReference type="Proteomes" id="UP000287033"/>
    </source>
</evidence>
<evidence type="ECO:0000256" key="2">
    <source>
        <dbReference type="ARBA" id="ARBA00022771"/>
    </source>
</evidence>
<evidence type="ECO:0000313" key="8">
    <source>
        <dbReference type="EMBL" id="GCC21188.1"/>
    </source>
</evidence>
<reference evidence="8 9" key="1">
    <citation type="journal article" date="2018" name="Nat. Ecol. Evol.">
        <title>Shark genomes provide insights into elasmobranch evolution and the origin of vertebrates.</title>
        <authorList>
            <person name="Hara Y"/>
            <person name="Yamaguchi K"/>
            <person name="Onimaru K"/>
            <person name="Kadota M"/>
            <person name="Koyanagi M"/>
            <person name="Keeley SD"/>
            <person name="Tatsumi K"/>
            <person name="Tanaka K"/>
            <person name="Motone F"/>
            <person name="Kageyama Y"/>
            <person name="Nozu R"/>
            <person name="Adachi N"/>
            <person name="Nishimura O"/>
            <person name="Nakagawa R"/>
            <person name="Tanegashima C"/>
            <person name="Kiyatake I"/>
            <person name="Matsumoto R"/>
            <person name="Murakumo K"/>
            <person name="Nishida K"/>
            <person name="Terakita A"/>
            <person name="Kuratani S"/>
            <person name="Sato K"/>
            <person name="Hyodo S Kuraku.S."/>
        </authorList>
    </citation>
    <scope>NUCLEOTIDE SEQUENCE [LARGE SCALE GENOMIC DNA]</scope>
</reference>
<evidence type="ECO:0000256" key="3">
    <source>
        <dbReference type="ARBA" id="ARBA00022833"/>
    </source>
</evidence>
<evidence type="ECO:0000256" key="4">
    <source>
        <dbReference type="PROSITE-ProRule" id="PRU00601"/>
    </source>
</evidence>
<dbReference type="PANTHER" id="PTHR21319">
    <property type="entry name" value="RING FINGER AND CHY ZINC FINGER DOMAIN-CONTAINING PROTEIN 1"/>
    <property type="match status" value="1"/>
</dbReference>
<dbReference type="PROSITE" id="PS50089">
    <property type="entry name" value="ZF_RING_2"/>
    <property type="match status" value="1"/>
</dbReference>
<dbReference type="Gene3D" id="2.20.28.10">
    <property type="match status" value="1"/>
</dbReference>
<dbReference type="AlphaFoldDB" id="A0A401RST2"/>
<feature type="domain" description="CHY-type" evidence="6">
    <location>
        <begin position="1"/>
        <end position="29"/>
    </location>
</feature>
<dbReference type="InterPro" id="IPR039512">
    <property type="entry name" value="RCHY1_zinc-ribbon"/>
</dbReference>
<dbReference type="SUPFAM" id="SSF57850">
    <property type="entry name" value="RING/U-box"/>
    <property type="match status" value="1"/>
</dbReference>
<keyword evidence="3" id="KW-0862">Zinc</keyword>
<keyword evidence="2 4" id="KW-0863">Zinc-finger</keyword>
<comment type="caution">
    <text evidence="8">The sequence shown here is derived from an EMBL/GenBank/DDBJ whole genome shotgun (WGS) entry which is preliminary data.</text>
</comment>
<dbReference type="EMBL" id="BEZZ01002101">
    <property type="protein sequence ID" value="GCC21188.1"/>
    <property type="molecule type" value="Genomic_DNA"/>
</dbReference>
<dbReference type="GO" id="GO:0016567">
    <property type="term" value="P:protein ubiquitination"/>
    <property type="evidence" value="ECO:0007669"/>
    <property type="project" value="TreeGrafter"/>
</dbReference>
<evidence type="ECO:0000256" key="1">
    <source>
        <dbReference type="ARBA" id="ARBA00022723"/>
    </source>
</evidence>
<dbReference type="SMART" id="SM00184">
    <property type="entry name" value="RING"/>
    <property type="match status" value="1"/>
</dbReference>
<dbReference type="InterPro" id="IPR013083">
    <property type="entry name" value="Znf_RING/FYVE/PHD"/>
</dbReference>
<feature type="domain" description="RING-type" evidence="5">
    <location>
        <begin position="71"/>
        <end position="121"/>
    </location>
</feature>
<dbReference type="InterPro" id="IPR017921">
    <property type="entry name" value="Znf_CTCHY"/>
</dbReference>
<evidence type="ECO:0008006" key="10">
    <source>
        <dbReference type="Google" id="ProtNLM"/>
    </source>
</evidence>
<dbReference type="Gene3D" id="3.30.40.10">
    <property type="entry name" value="Zinc/RING finger domain, C3HC4 (zinc finger)"/>
    <property type="match status" value="1"/>
</dbReference>
<dbReference type="GO" id="GO:0006511">
    <property type="term" value="P:ubiquitin-dependent protein catabolic process"/>
    <property type="evidence" value="ECO:0007669"/>
    <property type="project" value="TreeGrafter"/>
</dbReference>
<feature type="domain" description="CTCHY-type" evidence="7">
    <location>
        <begin position="31"/>
        <end position="93"/>
    </location>
</feature>
<dbReference type="PANTHER" id="PTHR21319:SF53">
    <property type="entry name" value="RING FINGER AND CHY ZINC FINGER DOMAIN-CONTAINING PROTEIN 1"/>
    <property type="match status" value="1"/>
</dbReference>
<proteinExistence type="predicted"/>
<protein>
    <recommendedName>
        <fullName evidence="10">CTCHY-type domain-containing protein</fullName>
    </recommendedName>
</protein>
<dbReference type="PROSITE" id="PS51266">
    <property type="entry name" value="ZF_CHY"/>
    <property type="match status" value="1"/>
</dbReference>
<dbReference type="InterPro" id="IPR037275">
    <property type="entry name" value="Znf_CTCHY_sf"/>
</dbReference>
<dbReference type="InterPro" id="IPR008913">
    <property type="entry name" value="Znf_CHY"/>
</dbReference>
<organism evidence="8 9">
    <name type="scientific">Chiloscyllium punctatum</name>
    <name type="common">Brownbanded bambooshark</name>
    <name type="synonym">Hemiscyllium punctatum</name>
    <dbReference type="NCBI Taxonomy" id="137246"/>
    <lineage>
        <taxon>Eukaryota</taxon>
        <taxon>Metazoa</taxon>
        <taxon>Chordata</taxon>
        <taxon>Craniata</taxon>
        <taxon>Vertebrata</taxon>
        <taxon>Chondrichthyes</taxon>
        <taxon>Elasmobranchii</taxon>
        <taxon>Galeomorphii</taxon>
        <taxon>Galeoidea</taxon>
        <taxon>Orectolobiformes</taxon>
        <taxon>Hemiscylliidae</taxon>
        <taxon>Chiloscyllium</taxon>
    </lineage>
</organism>
<evidence type="ECO:0000259" key="5">
    <source>
        <dbReference type="PROSITE" id="PS50089"/>
    </source>
</evidence>
<name>A0A401RST2_CHIPU</name>
<dbReference type="Proteomes" id="UP000287033">
    <property type="component" value="Unassembled WGS sequence"/>
</dbReference>
<dbReference type="OrthoDB" id="411372at2759"/>
<accession>A0A401RST2</accession>
<dbReference type="GO" id="GO:0008270">
    <property type="term" value="F:zinc ion binding"/>
    <property type="evidence" value="ECO:0007669"/>
    <property type="project" value="UniProtKB-KW"/>
</dbReference>
<keyword evidence="9" id="KW-1185">Reference proteome</keyword>
<dbReference type="Pfam" id="PF14599">
    <property type="entry name" value="zinc_ribbon_6"/>
    <property type="match status" value="1"/>
</dbReference>
<sequence>MDRFKVTQVQCAKCETVQQVKKTCENCKTVFGEYYCDTCHLFDVDKKQYHCPPCGICRIGPKDDFFHCVKCNLCLATHLRGNHKDIHTSRIGAHVLTCGHLLHKTCYEMLFNKGAYRCPLCMQSAVDMTKYWEELDLEIAQTAMPSDYQNMVVKIMCNDCQLHSTTPFHVLGLKCTGCGSYNTAQDGGPISAQGEQ</sequence>
<keyword evidence="1" id="KW-0479">Metal-binding</keyword>
<dbReference type="STRING" id="137246.A0A401RST2"/>
<dbReference type="SUPFAM" id="SSF161245">
    <property type="entry name" value="Zinc hairpin stack"/>
    <property type="match status" value="1"/>
</dbReference>
<dbReference type="PROSITE" id="PS51270">
    <property type="entry name" value="ZF_CTCHY"/>
    <property type="match status" value="1"/>
</dbReference>
<dbReference type="InterPro" id="IPR001841">
    <property type="entry name" value="Znf_RING"/>
</dbReference>